<feature type="coiled-coil region" evidence="20">
    <location>
        <begin position="681"/>
        <end position="711"/>
    </location>
</feature>
<dbReference type="Pfam" id="PF23323">
    <property type="entry name" value="Spectrin_6"/>
    <property type="match status" value="1"/>
</dbReference>
<dbReference type="InterPro" id="IPR011993">
    <property type="entry name" value="PH-like_dom_sf"/>
</dbReference>
<evidence type="ECO:0000256" key="3">
    <source>
        <dbReference type="ARBA" id="ARBA00012513"/>
    </source>
</evidence>
<keyword evidence="20" id="KW-0175">Coiled coil</keyword>
<evidence type="ECO:0000256" key="2">
    <source>
        <dbReference type="ARBA" id="ARBA00006692"/>
    </source>
</evidence>
<organism evidence="27 28">
    <name type="scientific">Collichthys lucidus</name>
    <name type="common">Big head croaker</name>
    <name type="synonym">Sciaena lucida</name>
    <dbReference type="NCBI Taxonomy" id="240159"/>
    <lineage>
        <taxon>Eukaryota</taxon>
        <taxon>Metazoa</taxon>
        <taxon>Chordata</taxon>
        <taxon>Craniata</taxon>
        <taxon>Vertebrata</taxon>
        <taxon>Euteleostomi</taxon>
        <taxon>Actinopterygii</taxon>
        <taxon>Neopterygii</taxon>
        <taxon>Teleostei</taxon>
        <taxon>Neoteleostei</taxon>
        <taxon>Acanthomorphata</taxon>
        <taxon>Eupercaria</taxon>
        <taxon>Sciaenidae</taxon>
        <taxon>Collichthys</taxon>
    </lineage>
</organism>
<dbReference type="InterPro" id="IPR018159">
    <property type="entry name" value="Spectrin/alpha-actinin"/>
</dbReference>
<feature type="compositionally biased region" description="Low complexity" evidence="21">
    <location>
        <begin position="1866"/>
        <end position="1884"/>
    </location>
</feature>
<feature type="region of interest" description="Disordered" evidence="21">
    <location>
        <begin position="220"/>
        <end position="247"/>
    </location>
</feature>
<evidence type="ECO:0000313" key="28">
    <source>
        <dbReference type="Proteomes" id="UP000298787"/>
    </source>
</evidence>
<dbReference type="SUPFAM" id="SSF48726">
    <property type="entry name" value="Immunoglobulin"/>
    <property type="match status" value="1"/>
</dbReference>
<dbReference type="InterPro" id="IPR000219">
    <property type="entry name" value="DH_dom"/>
</dbReference>
<dbReference type="InterPro" id="IPR001849">
    <property type="entry name" value="PH_domain"/>
</dbReference>
<sequence length="2860" mass="322483">MRTMTNTLKLRERERQGYVAMEMTYSQLPHPIVVAYGVIGFEMKEGGEEVCKHGFTVIVDMRGSKWDSIKPLLKILQESFPSCIHVALIIKPDNFWQKQRTNFGSSKFEFETTMVSLEGLTKVVDPSQLTADFDGSLDYNHEEWIEVRVAFEEFSGHATQMLARLEEMQETVSRKDFPQDLEGARRMIEEHATLKKKVIKAPIEELDTEGQRLLQRIQSSESFSNRNGGGGGSGGSSGSSSGGMCNADTQGLVPRITQLLDKLHSTRQHLHQAWHVRKLQLDQCFQLRLFEQDAEKMFDWIMHNKGLFLAGYTEIGNNHPHAIELQTQHNHFAMNCMNVYVNINRIMSVGNRLLESGHYASQQIKQISSQLEKEWKAFAAALDERSTLLEMSASFHQKCDQYMSNVDSWCKACGEVDLPSELQDLEDAIHHHQGLYEHITAAYSEVSQDGKALLDKLQRPLTPGSADSLTASANYSKAVHHVLDIIHEVLHHQRQLENIWQHRKVLDWIENHGEAFLSKHTGVGKSLHRARALQKRHEDFEEVAQNTYTNADKLLEAAEQLAQTGECDPEEIYQAAHQLEDRIQDFVRRVEQRKVLLDMSVAFHTHVKELWTWLEELQKELLDDVYAESVEAVQDLIKRFGQQQQTTLQVTVNVIKEGEDLIQQLRDSAISSNKTPHNSSINHIESVLQQLDEAQAQMEELFQERKIKLELFLQLRIFERDAIDIISDLESWNEELTGQMNDFDTEDLTLAEQRLQHHADKALTMNNLTFDVIHQGQELLQYVNEVQSSGVELLCDRDVDMATRVQDLLEFLHEKQQELDLAAEQHRRHLEQCVQLRHLQAEVKQVLGWIRNGESMLNAGLITASSLQEAEQLQREHEQFQHAIEKTHQSALQVQQKAEALLQANHYDMDLIRDCAESVASHWQQLMLKMEDRLKLVNASVAFYKTSEQVCSVLESLEQEYKREEDWCGGADKLGPNCETDHVTPMISKHLEQKEAFLKACTLARRNADVFLKYMHRNSVNMPGMLSHVKAPEQQVKNILNELLQRENRVLHFWTMRKRRLDQCQQYVVFERSAKQALEWIHDTGEFYLSTHTSTGSSIHHTQELLKEHEDFHITAKQTKERVKLLIQLADGFCEKGHSHAVEIKKWVTAVDKRYRDFSLRMDKYRCSLEKALGISSDSNKASKDLQLDIIPATAPGSEVKLRDAAHELNEEKRKSARRKEFIMAELIQTEKAYVRDLRECMDTYLWEMTSGVEEIPPGIINKEHIIFGNMQDLYEFHHNIFLKELEKYEQLPEDVGHCFVTWADKFQMYVNYCKNKPDSTQLILEHAGNYFDEIQQRHRLANSISSYLIKPVQRITKYQLLLKELLTCCEEGKGEIKDGLEVMLSVPKKANDAMHLSMLEGFDENIETQGELILQESFQVWDPKTLIRKGRERHLFLFEMSLVFSKEVKDSNGRSKYIYKSKLLTSELGVTEHVEGDPCKFALWVGRTPTSDNKIVLKASSIENKQDWIKHIREVIQERTIHLRGALKEPIHIPKATTAKHHKGRRDGEDLDSQGEGSSQPDTISLASRTSQNTLDSDKLSGGCELTVVIHDFMASNSNELTVRRGQTVEVLERCHERPDWCLVRTTDRSPALEGLVPCSMLCIAHSRSSMEMEGIFNHKDTLSVCSNDSIMPGSSATLQPGHGMSSHTSPGPKRPGNTLRKWLTSPVRRLSSGKADGHVKKLAHKHKKSREVRKSGEMTMGSQKDSDDSAATPQDETVEERVRNEGLSSGTLSKSSSSGMQSCGEEEGEEGADSVPLPPPMAIQQHSLLQPDSQDDKTSSRLSVRPSSSETPSAAELVSAIEELVKSKMALEDRPSTLSVEQGDSSSPSFNPSDNSLLSSSSPIEEMDERRTSILKKRQYGYMKRMKEEGVPDDMKGKDKIVFGNIHQIYDWHKDFFLGELEKCLEDPDRLGPLFLKQEQRLNMYVVYSQNKPKSEHIVSEYIDTYFEDLKQRLGHRLQISDLLIRPVPRIMKYHLLLKKAVEVMCIVAKRCNDMMNVGRLQGFDGKIIAQGRLLLQDTFMVLDPEGGLLGRMKERRVFLFEQMVIFSEPLDKKKGFSLPGFLYKNSIKVSCLGLEENVEGDPWPQGGSRRPSRIPQPSRLPQPLRHHPGADPDGPNKMSGGSPQGKRPIQTPEDQAQTPTPASAVAPIPRATVGPLPSTPTSKPRPGAVSPMAPPLATPAFGKDGLPPPPPSPGQKSGSGFWSSMPGSPASRPGSFTFPGEAGESPVRQNSNQIQTGSGSGSQTHRHSTHSKDADRMSTCSSASEQSIQSTQSNGSESSSSSSVSTMLVTQDYMAVKEDEISVIQGEVVQILASNQQNMFLVFRAATEQGPAAEGWIPGFVLGHTSAIVPDCPEGSIKKSSSWHTSLRIRKKSEKKDKEAKKETKLENGYRKSRDGLANKVSVKLLNPNYIYDVPPEFLVPLSDVTCDNGESVTLRCKVCGRPRASVTWKGPNQSNLTNNGHFSIAYSDTGEATLRILGAASEDDGVYTCVATNELGSVMSSASLRVLAVSTDGIRVSWKDNFESHYTEVVELGRGRFSVVKRCDQRGTKRTVAVKHVNKKLMRRDRVTQELNLLQRLQHPHIVSLIDTYETPSSYALVLEMADQGRLLDYIISWGNLTEEKVACYLRDVLEALQYLHNCRIVHLDIKPENLLVVHSSSGQPTVKLTDFGDAVQLNSAHYSHPLLGSPEFASPELVLGEPVSLTSDLWSLGVVTYVLLSGASPFLDESAEETCLNICRLDFSFPRDYFQGTGGNIRLTPGPSVECGASSKVVFSPEFKGSDTQVQTDPQPPLLPKHLDILGFVVQRGGSRSCRFLWS</sequence>
<feature type="domain" description="Ig-like" evidence="26">
    <location>
        <begin position="2459"/>
        <end position="2549"/>
    </location>
</feature>
<evidence type="ECO:0000256" key="8">
    <source>
        <dbReference type="ARBA" id="ARBA00022658"/>
    </source>
</evidence>
<feature type="region of interest" description="Disordered" evidence="21">
    <location>
        <begin position="2411"/>
        <end position="2431"/>
    </location>
</feature>
<evidence type="ECO:0000256" key="5">
    <source>
        <dbReference type="ARBA" id="ARBA00022490"/>
    </source>
</evidence>
<dbReference type="FunFam" id="1.20.900.10:FF:000001">
    <property type="entry name" value="Guanine nucleotide exchange factor DBS"/>
    <property type="match status" value="1"/>
</dbReference>
<evidence type="ECO:0000313" key="27">
    <source>
        <dbReference type="EMBL" id="TKS88915.1"/>
    </source>
</evidence>
<dbReference type="InterPro" id="IPR003599">
    <property type="entry name" value="Ig_sub"/>
</dbReference>
<feature type="domain" description="DH" evidence="24">
    <location>
        <begin position="1904"/>
        <end position="2025"/>
    </location>
</feature>
<dbReference type="InterPro" id="IPR036179">
    <property type="entry name" value="Ig-like_dom_sf"/>
</dbReference>
<dbReference type="PROSITE" id="PS50003">
    <property type="entry name" value="PH_DOMAIN"/>
    <property type="match status" value="1"/>
</dbReference>
<accession>A0A4U5VP37</accession>
<feature type="region of interest" description="Disordered" evidence="21">
    <location>
        <begin position="1675"/>
        <end position="1837"/>
    </location>
</feature>
<dbReference type="Proteomes" id="UP000298787">
    <property type="component" value="Chromosome 20"/>
</dbReference>
<proteinExistence type="inferred from homology"/>
<dbReference type="GO" id="GO:0004674">
    <property type="term" value="F:protein serine/threonine kinase activity"/>
    <property type="evidence" value="ECO:0007669"/>
    <property type="project" value="UniProtKB-KW"/>
</dbReference>
<dbReference type="InterPro" id="IPR047054">
    <property type="entry name" value="Kalirin_TRIO_PH_1"/>
</dbReference>
<dbReference type="Pfam" id="PF16609">
    <property type="entry name" value="SH3-RhoG_link"/>
    <property type="match status" value="1"/>
</dbReference>
<feature type="compositionally biased region" description="Low complexity" evidence="21">
    <location>
        <begin position="1822"/>
        <end position="1831"/>
    </location>
</feature>
<dbReference type="Pfam" id="PF00621">
    <property type="entry name" value="RhoGEF"/>
    <property type="match status" value="2"/>
</dbReference>
<dbReference type="FunFam" id="2.30.29.30:FF:000040">
    <property type="entry name" value="Kalirin RhoGEF kinase b"/>
    <property type="match status" value="1"/>
</dbReference>
<feature type="binding site" evidence="19">
    <location>
        <position position="2599"/>
    </location>
    <ligand>
        <name>ATP</name>
        <dbReference type="ChEBI" id="CHEBI:30616"/>
    </ligand>
</feature>
<dbReference type="PROSITE" id="PS50011">
    <property type="entry name" value="PROTEIN_KINASE_DOM"/>
    <property type="match status" value="1"/>
</dbReference>
<dbReference type="InterPro" id="IPR036865">
    <property type="entry name" value="CRAL-TRIO_dom_sf"/>
</dbReference>
<feature type="compositionally biased region" description="Polar residues" evidence="21">
    <location>
        <begin position="1556"/>
        <end position="1565"/>
    </location>
</feature>
<keyword evidence="14" id="KW-1015">Disulfide bond</keyword>
<dbReference type="InterPro" id="IPR013098">
    <property type="entry name" value="Ig_I-set"/>
</dbReference>
<feature type="compositionally biased region" description="Gly residues" evidence="21">
    <location>
        <begin position="227"/>
        <end position="241"/>
    </location>
</feature>
<name>A0A4U5VP37_COLLU</name>
<evidence type="ECO:0000256" key="20">
    <source>
        <dbReference type="SAM" id="Coils"/>
    </source>
</evidence>
<dbReference type="InterPro" id="IPR003598">
    <property type="entry name" value="Ig_sub2"/>
</dbReference>
<evidence type="ECO:0000259" key="26">
    <source>
        <dbReference type="PROSITE" id="PS50835"/>
    </source>
</evidence>
<dbReference type="CDD" id="cd00170">
    <property type="entry name" value="SEC14"/>
    <property type="match status" value="1"/>
</dbReference>
<dbReference type="InterPro" id="IPR007110">
    <property type="entry name" value="Ig-like_dom"/>
</dbReference>
<feature type="compositionally biased region" description="Low complexity" evidence="21">
    <location>
        <begin position="1767"/>
        <end position="1785"/>
    </location>
</feature>
<comment type="similarity">
    <text evidence="2">Belongs to the protein kinase superfamily. CAMK Ser/Thr protein kinase family.</text>
</comment>
<dbReference type="FunFam" id="2.60.40.10:FF:000368">
    <property type="entry name" value="kalirin isoform X1"/>
    <property type="match status" value="1"/>
</dbReference>
<dbReference type="SMART" id="SM00150">
    <property type="entry name" value="SPEC"/>
    <property type="match status" value="6"/>
</dbReference>
<evidence type="ECO:0000256" key="19">
    <source>
        <dbReference type="PROSITE-ProRule" id="PRU10141"/>
    </source>
</evidence>
<dbReference type="SMART" id="SM00409">
    <property type="entry name" value="IG"/>
    <property type="match status" value="1"/>
</dbReference>
<feature type="domain" description="SH3" evidence="22">
    <location>
        <begin position="2325"/>
        <end position="2390"/>
    </location>
</feature>
<dbReference type="Gene3D" id="1.20.58.60">
    <property type="match status" value="5"/>
</dbReference>
<dbReference type="SMART" id="SM00326">
    <property type="entry name" value="SH3"/>
    <property type="match status" value="2"/>
</dbReference>
<dbReference type="SUPFAM" id="SSF56112">
    <property type="entry name" value="Protein kinase-like (PK-like)"/>
    <property type="match status" value="1"/>
</dbReference>
<dbReference type="InterPro" id="IPR058918">
    <property type="entry name" value="KALRN/TRIO-like_spectrin"/>
</dbReference>
<dbReference type="CDD" id="cd11853">
    <property type="entry name" value="SH3_Kalirin_2"/>
    <property type="match status" value="1"/>
</dbReference>
<dbReference type="STRING" id="240159.A0A4U5VP37"/>
<dbReference type="PROSITE" id="PS00108">
    <property type="entry name" value="PROTEIN_KINASE_ST"/>
    <property type="match status" value="1"/>
</dbReference>
<evidence type="ECO:0000256" key="16">
    <source>
        <dbReference type="ARBA" id="ARBA00047899"/>
    </source>
</evidence>
<feature type="compositionally biased region" description="Basic and acidic residues" evidence="21">
    <location>
        <begin position="2417"/>
        <end position="2431"/>
    </location>
</feature>
<evidence type="ECO:0000256" key="15">
    <source>
        <dbReference type="ARBA" id="ARBA00023319"/>
    </source>
</evidence>
<dbReference type="PANTHER" id="PTHR22826">
    <property type="entry name" value="RHO GUANINE EXCHANGE FACTOR-RELATED"/>
    <property type="match status" value="1"/>
</dbReference>
<dbReference type="Pfam" id="PF23587">
    <property type="entry name" value="SH3_KALRN"/>
    <property type="match status" value="1"/>
</dbReference>
<dbReference type="Gene3D" id="1.20.900.10">
    <property type="entry name" value="Dbl homology (DH) domain"/>
    <property type="match status" value="2"/>
</dbReference>
<evidence type="ECO:0000259" key="23">
    <source>
        <dbReference type="PROSITE" id="PS50003"/>
    </source>
</evidence>
<dbReference type="InterPro" id="IPR001251">
    <property type="entry name" value="CRAL-TRIO_dom"/>
</dbReference>
<evidence type="ECO:0000259" key="25">
    <source>
        <dbReference type="PROSITE" id="PS50011"/>
    </source>
</evidence>
<dbReference type="GO" id="GO:0005524">
    <property type="term" value="F:ATP binding"/>
    <property type="evidence" value="ECO:0007669"/>
    <property type="project" value="UniProtKB-UniRule"/>
</dbReference>
<keyword evidence="9" id="KW-0808">Transferase</keyword>
<dbReference type="FunFam" id="1.20.58.60:FF:000023">
    <property type="entry name" value="Kalirin RhoGEF kinase b"/>
    <property type="match status" value="1"/>
</dbReference>
<dbReference type="EMBL" id="CM014097">
    <property type="protein sequence ID" value="TKS88915.1"/>
    <property type="molecule type" value="Genomic_DNA"/>
</dbReference>
<dbReference type="GO" id="GO:0005886">
    <property type="term" value="C:plasma membrane"/>
    <property type="evidence" value="ECO:0007669"/>
    <property type="project" value="TreeGrafter"/>
</dbReference>
<dbReference type="PROSITE" id="PS00107">
    <property type="entry name" value="PROTEIN_KINASE_ATP"/>
    <property type="match status" value="1"/>
</dbReference>
<reference evidence="27 28" key="1">
    <citation type="submission" date="2019-01" db="EMBL/GenBank/DDBJ databases">
        <title>Genome Assembly of Collichthys lucidus.</title>
        <authorList>
            <person name="Cai M."/>
            <person name="Xiao S."/>
        </authorList>
    </citation>
    <scope>NUCLEOTIDE SEQUENCE [LARGE SCALE GENOMIC DNA]</scope>
    <source>
        <strain evidence="27">JT15FE1705JMU</strain>
        <tissue evidence="27">Muscle</tissue>
    </source>
</reference>
<dbReference type="EC" id="2.7.11.1" evidence="3"/>
<evidence type="ECO:0000256" key="13">
    <source>
        <dbReference type="ARBA" id="ARBA00022840"/>
    </source>
</evidence>
<dbReference type="FunFam" id="1.20.58.60:FF:000024">
    <property type="entry name" value="Kalirin RhoGEF kinase a"/>
    <property type="match status" value="1"/>
</dbReference>
<dbReference type="CDD" id="cd11852">
    <property type="entry name" value="SH3_Kalirin_1"/>
    <property type="match status" value="1"/>
</dbReference>
<feature type="compositionally biased region" description="Basic residues" evidence="21">
    <location>
        <begin position="1722"/>
        <end position="1733"/>
    </location>
</feature>
<feature type="compositionally biased region" description="Low complexity" evidence="21">
    <location>
        <begin position="2136"/>
        <end position="2146"/>
    </location>
</feature>
<evidence type="ECO:0000259" key="24">
    <source>
        <dbReference type="PROSITE" id="PS50010"/>
    </source>
</evidence>
<dbReference type="SMART" id="SM00408">
    <property type="entry name" value="IGc2"/>
    <property type="match status" value="1"/>
</dbReference>
<dbReference type="SUPFAM" id="SSF50729">
    <property type="entry name" value="PH domain-like"/>
    <property type="match status" value="2"/>
</dbReference>
<keyword evidence="28" id="KW-1185">Reference proteome</keyword>
<dbReference type="InterPro" id="IPR017441">
    <property type="entry name" value="Protein_kinase_ATP_BS"/>
</dbReference>
<dbReference type="CDD" id="cd13240">
    <property type="entry name" value="PH1_Kalirin_Trio_like"/>
    <property type="match status" value="1"/>
</dbReference>
<dbReference type="InterPro" id="IPR035899">
    <property type="entry name" value="DBL_dom_sf"/>
</dbReference>
<dbReference type="Pfam" id="PF00069">
    <property type="entry name" value="Pkinase"/>
    <property type="match status" value="1"/>
</dbReference>
<dbReference type="SMART" id="SM00220">
    <property type="entry name" value="S_TKc"/>
    <property type="match status" value="1"/>
</dbReference>
<feature type="domain" description="Protein kinase" evidence="25">
    <location>
        <begin position="2570"/>
        <end position="2860"/>
    </location>
</feature>
<dbReference type="PROSITE" id="PS50010">
    <property type="entry name" value="DH_2"/>
    <property type="match status" value="2"/>
</dbReference>
<dbReference type="SMART" id="SM00233">
    <property type="entry name" value="PH"/>
    <property type="match status" value="2"/>
</dbReference>
<dbReference type="InterPro" id="IPR028570">
    <property type="entry name" value="Kalirin_TRIO_SH3_1"/>
</dbReference>
<dbReference type="InterPro" id="IPR002017">
    <property type="entry name" value="Spectrin_repeat"/>
</dbReference>
<keyword evidence="4 18" id="KW-0728">SH3 domain</keyword>
<keyword evidence="5" id="KW-0963">Cytoplasm</keyword>
<feature type="region of interest" description="Disordered" evidence="21">
    <location>
        <begin position="1855"/>
        <end position="1894"/>
    </location>
</feature>
<feature type="domain" description="PH" evidence="23">
    <location>
        <begin position="1406"/>
        <end position="1518"/>
    </location>
</feature>
<evidence type="ECO:0000256" key="21">
    <source>
        <dbReference type="SAM" id="MobiDB-lite"/>
    </source>
</evidence>
<dbReference type="Gene3D" id="2.30.29.30">
    <property type="entry name" value="Pleckstrin-homology domain (PH domain)/Phosphotyrosine-binding domain (PTB)"/>
    <property type="match status" value="2"/>
</dbReference>
<gene>
    <name evidence="27" type="ORF">D9C73_022654</name>
</gene>
<comment type="catalytic activity">
    <reaction evidence="17">
        <text>L-seryl-[protein] + ATP = O-phospho-L-seryl-[protein] + ADP + H(+)</text>
        <dbReference type="Rhea" id="RHEA:17989"/>
        <dbReference type="Rhea" id="RHEA-COMP:9863"/>
        <dbReference type="Rhea" id="RHEA-COMP:11604"/>
        <dbReference type="ChEBI" id="CHEBI:15378"/>
        <dbReference type="ChEBI" id="CHEBI:29999"/>
        <dbReference type="ChEBI" id="CHEBI:30616"/>
        <dbReference type="ChEBI" id="CHEBI:83421"/>
        <dbReference type="ChEBI" id="CHEBI:456216"/>
        <dbReference type="EC" id="2.7.11.1"/>
    </reaction>
</comment>
<evidence type="ECO:0000259" key="22">
    <source>
        <dbReference type="PROSITE" id="PS50002"/>
    </source>
</evidence>
<keyword evidence="12" id="KW-0418">Kinase</keyword>
<dbReference type="InterPro" id="IPR000719">
    <property type="entry name" value="Prot_kinase_dom"/>
</dbReference>
<evidence type="ECO:0000256" key="10">
    <source>
        <dbReference type="ARBA" id="ARBA00022737"/>
    </source>
</evidence>
<dbReference type="InterPro" id="IPR008271">
    <property type="entry name" value="Ser/Thr_kinase_AS"/>
</dbReference>
<dbReference type="InterPro" id="IPR051336">
    <property type="entry name" value="RhoGEF_Guanine_NuclExch_SF"/>
</dbReference>
<dbReference type="FunFam" id="1.20.58.60:FF:000034">
    <property type="entry name" value="kalirin isoform X2"/>
    <property type="match status" value="1"/>
</dbReference>
<evidence type="ECO:0000256" key="1">
    <source>
        <dbReference type="ARBA" id="ARBA00004496"/>
    </source>
</evidence>
<feature type="region of interest" description="Disordered" evidence="21">
    <location>
        <begin position="1533"/>
        <end position="1565"/>
    </location>
</feature>
<dbReference type="PROSITE" id="PS50835">
    <property type="entry name" value="IG_LIKE"/>
    <property type="match status" value="1"/>
</dbReference>
<evidence type="ECO:0000256" key="12">
    <source>
        <dbReference type="ARBA" id="ARBA00022777"/>
    </source>
</evidence>
<evidence type="ECO:0000256" key="4">
    <source>
        <dbReference type="ARBA" id="ARBA00022443"/>
    </source>
</evidence>
<dbReference type="SUPFAM" id="SSF46966">
    <property type="entry name" value="Spectrin repeat"/>
    <property type="match status" value="6"/>
</dbReference>
<evidence type="ECO:0000256" key="6">
    <source>
        <dbReference type="ARBA" id="ARBA00022527"/>
    </source>
</evidence>
<dbReference type="SUPFAM" id="SSF48065">
    <property type="entry name" value="DBL homology domain (DH-domain)"/>
    <property type="match status" value="2"/>
</dbReference>
<comment type="subcellular location">
    <subcellularLocation>
        <location evidence="1">Cytoplasm</location>
    </subcellularLocation>
</comment>
<dbReference type="Pfam" id="PF00435">
    <property type="entry name" value="Spectrin"/>
    <property type="match status" value="4"/>
</dbReference>
<feature type="region of interest" description="Disordered" evidence="21">
    <location>
        <begin position="2122"/>
        <end position="2326"/>
    </location>
</feature>
<dbReference type="InterPro" id="IPR001452">
    <property type="entry name" value="SH3_domain"/>
</dbReference>
<dbReference type="CDD" id="cd00176">
    <property type="entry name" value="SPEC"/>
    <property type="match status" value="6"/>
</dbReference>
<evidence type="ECO:0000256" key="14">
    <source>
        <dbReference type="ARBA" id="ARBA00023157"/>
    </source>
</evidence>
<keyword evidence="6" id="KW-0723">Serine/threonine-protein kinase</keyword>
<keyword evidence="15" id="KW-0393">Immunoglobulin domain</keyword>
<dbReference type="Pfam" id="PF22697">
    <property type="entry name" value="SOS1_NGEF_PH"/>
    <property type="match status" value="2"/>
</dbReference>
<evidence type="ECO:0000256" key="17">
    <source>
        <dbReference type="ARBA" id="ARBA00048679"/>
    </source>
</evidence>
<dbReference type="InterPro" id="IPR055251">
    <property type="entry name" value="SOS1_NGEF_PH"/>
</dbReference>
<dbReference type="GO" id="GO:0005737">
    <property type="term" value="C:cytoplasm"/>
    <property type="evidence" value="ECO:0007669"/>
    <property type="project" value="UniProtKB-SubCell"/>
</dbReference>
<keyword evidence="13 19" id="KW-0067">ATP-binding</keyword>
<dbReference type="FunFam" id="1.20.58.60:FF:000032">
    <property type="entry name" value="Kalirin RhoGEF kinase b"/>
    <property type="match status" value="1"/>
</dbReference>
<dbReference type="InterPro" id="IPR011009">
    <property type="entry name" value="Kinase-like_dom_sf"/>
</dbReference>
<dbReference type="Pfam" id="PF00018">
    <property type="entry name" value="SH3_1"/>
    <property type="match status" value="1"/>
</dbReference>
<feature type="domain" description="DH" evidence="24">
    <location>
        <begin position="1219"/>
        <end position="1394"/>
    </location>
</feature>
<dbReference type="Gene3D" id="1.10.510.10">
    <property type="entry name" value="Transferase(Phosphotransferase) domain 1"/>
    <property type="match status" value="1"/>
</dbReference>
<dbReference type="SMART" id="SM00325">
    <property type="entry name" value="RhoGEF"/>
    <property type="match status" value="2"/>
</dbReference>
<evidence type="ECO:0000256" key="18">
    <source>
        <dbReference type="PROSITE-ProRule" id="PRU00192"/>
    </source>
</evidence>
<dbReference type="GO" id="GO:0019898">
    <property type="term" value="C:extrinsic component of membrane"/>
    <property type="evidence" value="ECO:0007669"/>
    <property type="project" value="TreeGrafter"/>
</dbReference>
<dbReference type="PROSITE" id="PS50002">
    <property type="entry name" value="SH3"/>
    <property type="match status" value="2"/>
</dbReference>
<keyword evidence="10" id="KW-0677">Repeat</keyword>
<feature type="domain" description="SH3" evidence="22">
    <location>
        <begin position="1583"/>
        <end position="1648"/>
    </location>
</feature>
<dbReference type="Pfam" id="PF07679">
    <property type="entry name" value="I-set"/>
    <property type="match status" value="1"/>
</dbReference>
<dbReference type="FunFam" id="2.30.30.40:FF:000038">
    <property type="entry name" value="kalirin isoform X1"/>
    <property type="match status" value="1"/>
</dbReference>
<evidence type="ECO:0000256" key="9">
    <source>
        <dbReference type="ARBA" id="ARBA00022679"/>
    </source>
</evidence>
<feature type="compositionally biased region" description="Polar residues" evidence="21">
    <location>
        <begin position="2270"/>
        <end position="2286"/>
    </location>
</feature>
<feature type="compositionally biased region" description="Low complexity" evidence="21">
    <location>
        <begin position="2310"/>
        <end position="2326"/>
    </location>
</feature>
<keyword evidence="11 19" id="KW-0547">Nucleotide-binding</keyword>
<dbReference type="FunFam" id="2.30.30.40:FF:000040">
    <property type="entry name" value="kalirin isoform X1"/>
    <property type="match status" value="1"/>
</dbReference>
<feature type="compositionally biased region" description="Polar residues" evidence="21">
    <location>
        <begin position="2175"/>
        <end position="2184"/>
    </location>
</feature>
<keyword evidence="8" id="KW-0344">Guanine-nucleotide releasing factor</keyword>
<dbReference type="PANTHER" id="PTHR22826:SF106">
    <property type="entry name" value="TRIO, ISOFORM A"/>
    <property type="match status" value="1"/>
</dbReference>
<keyword evidence="7" id="KW-0597">Phosphoprotein</keyword>
<protein>
    <recommendedName>
        <fullName evidence="3">non-specific serine/threonine protein kinase</fullName>
        <ecNumber evidence="3">2.7.11.1</ecNumber>
    </recommendedName>
</protein>
<evidence type="ECO:0000256" key="11">
    <source>
        <dbReference type="ARBA" id="ARBA00022741"/>
    </source>
</evidence>
<dbReference type="Gene3D" id="2.30.30.40">
    <property type="entry name" value="SH3 Domains"/>
    <property type="match status" value="2"/>
</dbReference>
<dbReference type="CDD" id="cd00160">
    <property type="entry name" value="RhoGEF"/>
    <property type="match status" value="2"/>
</dbReference>
<dbReference type="SUPFAM" id="SSF50044">
    <property type="entry name" value="SH3-domain"/>
    <property type="match status" value="2"/>
</dbReference>
<dbReference type="InterPro" id="IPR047053">
    <property type="entry name" value="Kalirin_TRIO_SH3_2"/>
</dbReference>
<dbReference type="GO" id="GO:0007411">
    <property type="term" value="P:axon guidance"/>
    <property type="evidence" value="ECO:0007669"/>
    <property type="project" value="TreeGrafter"/>
</dbReference>
<evidence type="ECO:0000256" key="7">
    <source>
        <dbReference type="ARBA" id="ARBA00022553"/>
    </source>
</evidence>
<comment type="catalytic activity">
    <reaction evidence="16">
        <text>L-threonyl-[protein] + ATP = O-phospho-L-threonyl-[protein] + ADP + H(+)</text>
        <dbReference type="Rhea" id="RHEA:46608"/>
        <dbReference type="Rhea" id="RHEA-COMP:11060"/>
        <dbReference type="Rhea" id="RHEA-COMP:11605"/>
        <dbReference type="ChEBI" id="CHEBI:15378"/>
        <dbReference type="ChEBI" id="CHEBI:30013"/>
        <dbReference type="ChEBI" id="CHEBI:30616"/>
        <dbReference type="ChEBI" id="CHEBI:61977"/>
        <dbReference type="ChEBI" id="CHEBI:456216"/>
        <dbReference type="EC" id="2.7.11.1"/>
    </reaction>
</comment>
<dbReference type="SUPFAM" id="SSF52087">
    <property type="entry name" value="CRAL/TRIO domain"/>
    <property type="match status" value="1"/>
</dbReference>
<dbReference type="SMART" id="SM00516">
    <property type="entry name" value="SEC14"/>
    <property type="match status" value="1"/>
</dbReference>
<dbReference type="Gene3D" id="2.60.40.10">
    <property type="entry name" value="Immunoglobulins"/>
    <property type="match status" value="1"/>
</dbReference>
<dbReference type="InterPro" id="IPR013783">
    <property type="entry name" value="Ig-like_fold"/>
</dbReference>
<dbReference type="InterPro" id="IPR036028">
    <property type="entry name" value="SH3-like_dom_sf"/>
</dbReference>
<dbReference type="GO" id="GO:0005085">
    <property type="term" value="F:guanyl-nucleotide exchange factor activity"/>
    <property type="evidence" value="ECO:0007669"/>
    <property type="project" value="UniProtKB-KW"/>
</dbReference>